<accession>A0A4R4TQN4</accession>
<dbReference type="Pfam" id="PF06772">
    <property type="entry name" value="LtrA"/>
    <property type="match status" value="1"/>
</dbReference>
<evidence type="ECO:0000313" key="2">
    <source>
        <dbReference type="EMBL" id="TDC77473.1"/>
    </source>
</evidence>
<gene>
    <name evidence="2" type="ORF">E1283_07355</name>
</gene>
<reference evidence="2 3" key="1">
    <citation type="submission" date="2019-03" db="EMBL/GenBank/DDBJ databases">
        <title>Draft genome sequences of novel Actinobacteria.</title>
        <authorList>
            <person name="Sahin N."/>
            <person name="Ay H."/>
            <person name="Saygin H."/>
        </authorList>
    </citation>
    <scope>NUCLEOTIDE SEQUENCE [LARGE SCALE GENOMIC DNA]</scope>
    <source>
        <strain evidence="2 3">DSM 41900</strain>
    </source>
</reference>
<protein>
    <submittedName>
        <fullName evidence="2">Low temperature requirement protein A</fullName>
    </submittedName>
</protein>
<keyword evidence="1" id="KW-1133">Transmembrane helix</keyword>
<dbReference type="InterPro" id="IPR010640">
    <property type="entry name" value="Low_temperature_requirement_A"/>
</dbReference>
<dbReference type="EMBL" id="SMKI01000053">
    <property type="protein sequence ID" value="TDC77473.1"/>
    <property type="molecule type" value="Genomic_DNA"/>
</dbReference>
<organism evidence="2 3">
    <name type="scientific">Streptomyces hainanensis</name>
    <dbReference type="NCBI Taxonomy" id="402648"/>
    <lineage>
        <taxon>Bacteria</taxon>
        <taxon>Bacillati</taxon>
        <taxon>Actinomycetota</taxon>
        <taxon>Actinomycetes</taxon>
        <taxon>Kitasatosporales</taxon>
        <taxon>Streptomycetaceae</taxon>
        <taxon>Streptomyces</taxon>
    </lineage>
</organism>
<feature type="transmembrane region" description="Helical" evidence="1">
    <location>
        <begin position="107"/>
        <end position="126"/>
    </location>
</feature>
<keyword evidence="1" id="KW-0472">Membrane</keyword>
<feature type="transmembrane region" description="Helical" evidence="1">
    <location>
        <begin position="81"/>
        <end position="101"/>
    </location>
</feature>
<proteinExistence type="predicted"/>
<sequence length="378" mass="40803">MVARDPEEEHRPATPLELFFDLCFVAAVAQISGELHHYVADDLAAHALPGYLAVFFAIWWAWMNFTWFASAYDTDDVPYRIATFGVITGALILAAGVTKAFEQHDYLIITLGYTVMRVALISLWLRAARSHPEGRTTALRYALGLVVVQAAWLCWLLVPPGLQLPLFAAFAVCDLAVPVWAEHLRRTPFHPHHIAERYGLFTLIVLGESVLGATTAVRSAVDANQATWHLYAVAAGGLLTVFAMWWLYFARPAAPLLVSLRVAFVWGYGHYLIFGSAAAVGAGLAINVDQVTHHAAIDRVPAAAAVTLPVALFLLTLWLLHVRPHQVNPGHSALFPGTALLVLATTLAPAPVLVTGLLLTALVAAGLLAGPRAPRASG</sequence>
<feature type="transmembrane region" description="Helical" evidence="1">
    <location>
        <begin position="138"/>
        <end position="158"/>
    </location>
</feature>
<feature type="transmembrane region" description="Helical" evidence="1">
    <location>
        <begin position="228"/>
        <end position="248"/>
    </location>
</feature>
<feature type="transmembrane region" description="Helical" evidence="1">
    <location>
        <begin position="300"/>
        <end position="320"/>
    </location>
</feature>
<dbReference type="OrthoDB" id="7698234at2"/>
<dbReference type="Proteomes" id="UP000295345">
    <property type="component" value="Unassembled WGS sequence"/>
</dbReference>
<keyword evidence="3" id="KW-1185">Reference proteome</keyword>
<feature type="transmembrane region" description="Helical" evidence="1">
    <location>
        <begin position="340"/>
        <end position="369"/>
    </location>
</feature>
<keyword evidence="1" id="KW-0812">Transmembrane</keyword>
<feature type="transmembrane region" description="Helical" evidence="1">
    <location>
        <begin position="51"/>
        <end position="69"/>
    </location>
</feature>
<feature type="transmembrane region" description="Helical" evidence="1">
    <location>
        <begin position="268"/>
        <end position="288"/>
    </location>
</feature>
<dbReference type="AlphaFoldDB" id="A0A4R4TQN4"/>
<dbReference type="PANTHER" id="PTHR36840:SF1">
    <property type="entry name" value="BLL5714 PROTEIN"/>
    <property type="match status" value="1"/>
</dbReference>
<evidence type="ECO:0000256" key="1">
    <source>
        <dbReference type="SAM" id="Phobius"/>
    </source>
</evidence>
<evidence type="ECO:0000313" key="3">
    <source>
        <dbReference type="Proteomes" id="UP000295345"/>
    </source>
</evidence>
<comment type="caution">
    <text evidence="2">The sequence shown here is derived from an EMBL/GenBank/DDBJ whole genome shotgun (WGS) entry which is preliminary data.</text>
</comment>
<name>A0A4R4TQN4_9ACTN</name>
<dbReference type="PANTHER" id="PTHR36840">
    <property type="entry name" value="BLL5714 PROTEIN"/>
    <property type="match status" value="1"/>
</dbReference>